<dbReference type="AlphaFoldDB" id="A0A6H1ZSW8"/>
<name>A0A6H1ZSW8_9ZZZZ</name>
<sequence length="88" mass="10077">MKNVDKDSYIELGQKFIHNKYGDLILVYSGACYSEKRSASIVSYSGYNAGRILVGPFNIDATTYIKYSIIKLEIERRNLDVNDFELVK</sequence>
<evidence type="ECO:0000313" key="1">
    <source>
        <dbReference type="EMBL" id="QJA50552.1"/>
    </source>
</evidence>
<dbReference type="EMBL" id="MT144817">
    <property type="protein sequence ID" value="QJH99928.1"/>
    <property type="molecule type" value="Genomic_DNA"/>
</dbReference>
<accession>A0A6H1ZSW8</accession>
<organism evidence="1">
    <name type="scientific">viral metagenome</name>
    <dbReference type="NCBI Taxonomy" id="1070528"/>
    <lineage>
        <taxon>unclassified sequences</taxon>
        <taxon>metagenomes</taxon>
        <taxon>organismal metagenomes</taxon>
    </lineage>
</organism>
<proteinExistence type="predicted"/>
<reference evidence="1" key="1">
    <citation type="submission" date="2020-03" db="EMBL/GenBank/DDBJ databases">
        <title>The deep terrestrial virosphere.</title>
        <authorList>
            <person name="Holmfeldt K."/>
            <person name="Nilsson E."/>
            <person name="Simone D."/>
            <person name="Lopez-Fernandez M."/>
            <person name="Wu X."/>
            <person name="de Brujin I."/>
            <person name="Lundin D."/>
            <person name="Andersson A."/>
            <person name="Bertilsson S."/>
            <person name="Dopson M."/>
        </authorList>
    </citation>
    <scope>NUCLEOTIDE SEQUENCE</scope>
    <source>
        <strain evidence="1">TM448A01816</strain>
        <strain evidence="2">TM448B01735</strain>
    </source>
</reference>
<dbReference type="EMBL" id="MT144202">
    <property type="protein sequence ID" value="QJA50552.1"/>
    <property type="molecule type" value="Genomic_DNA"/>
</dbReference>
<evidence type="ECO:0000313" key="2">
    <source>
        <dbReference type="EMBL" id="QJH99928.1"/>
    </source>
</evidence>
<protein>
    <submittedName>
        <fullName evidence="1">Uncharacterized protein</fullName>
    </submittedName>
</protein>
<gene>
    <name evidence="1" type="ORF">TM448A01816_0014</name>
    <name evidence="2" type="ORF">TM448B01735_0015</name>
</gene>